<keyword evidence="1" id="KW-0732">Signal</keyword>
<proteinExistence type="predicted"/>
<dbReference type="EMBL" id="JAERQM010000003">
    <property type="protein sequence ID" value="MBU8544318.1"/>
    <property type="molecule type" value="Genomic_DNA"/>
</dbReference>
<evidence type="ECO:0000256" key="1">
    <source>
        <dbReference type="SAM" id="SignalP"/>
    </source>
</evidence>
<dbReference type="Proteomes" id="UP000689967">
    <property type="component" value="Unassembled WGS sequence"/>
</dbReference>
<sequence length="260" mass="27394">MTNATTRRGVLAFAPAALLLSVAQPAEAPPLPPATPVDALPEADRRLLALRESARAGSAAYYEAMRAGWAADEAGDRAARAEADGAQEDAWAAYVTALEEMAEIPAAGFAGVLAKLSATDAYTDIHCAANAEEFATLASAAADAARILAELGLAAAAPAPVPSRDCALLTWCEQWHEAAIEREERFDLAPETMTASELRAEAALRHRMADRMSLIIGTPALTREGRVAKAEILEGYLDDRRDMVARLAASLVQDVTRGAA</sequence>
<dbReference type="RefSeq" id="WP_216875489.1">
    <property type="nucleotide sequence ID" value="NZ_JAERQM010000003.1"/>
</dbReference>
<evidence type="ECO:0000313" key="2">
    <source>
        <dbReference type="EMBL" id="MBU8544318.1"/>
    </source>
</evidence>
<name>A0ABS6H8M2_9PROT</name>
<evidence type="ECO:0000313" key="3">
    <source>
        <dbReference type="Proteomes" id="UP000689967"/>
    </source>
</evidence>
<protein>
    <submittedName>
        <fullName evidence="2">Uncharacterized protein</fullName>
    </submittedName>
</protein>
<feature type="chain" id="PRO_5045167911" evidence="1">
    <location>
        <begin position="29"/>
        <end position="260"/>
    </location>
</feature>
<keyword evidence="3" id="KW-1185">Reference proteome</keyword>
<feature type="signal peptide" evidence="1">
    <location>
        <begin position="1"/>
        <end position="28"/>
    </location>
</feature>
<accession>A0ABS6H8M2</accession>
<reference evidence="2 3" key="1">
    <citation type="submission" date="2021-01" db="EMBL/GenBank/DDBJ databases">
        <title>Roseomonas sp. nov, a bacterium isolated from an oil production mixture in Yumen Oilfield.</title>
        <authorList>
            <person name="Wu D."/>
        </authorList>
    </citation>
    <scope>NUCLEOTIDE SEQUENCE [LARGE SCALE GENOMIC DNA]</scope>
    <source>
        <strain evidence="2 3">ROY-5-3</strain>
    </source>
</reference>
<organism evidence="2 3">
    <name type="scientific">Falsiroseomonas oleicola</name>
    <dbReference type="NCBI Taxonomy" id="2801474"/>
    <lineage>
        <taxon>Bacteria</taxon>
        <taxon>Pseudomonadati</taxon>
        <taxon>Pseudomonadota</taxon>
        <taxon>Alphaproteobacteria</taxon>
        <taxon>Acetobacterales</taxon>
        <taxon>Roseomonadaceae</taxon>
        <taxon>Falsiroseomonas</taxon>
    </lineage>
</organism>
<gene>
    <name evidence="2" type="ORF">JJQ90_11410</name>
</gene>
<comment type="caution">
    <text evidence="2">The sequence shown here is derived from an EMBL/GenBank/DDBJ whole genome shotgun (WGS) entry which is preliminary data.</text>
</comment>